<dbReference type="Gene3D" id="3.30.460.10">
    <property type="entry name" value="Beta Polymerase, domain 2"/>
    <property type="match status" value="1"/>
</dbReference>
<dbReference type="InterPro" id="IPR043519">
    <property type="entry name" value="NT_sf"/>
</dbReference>
<dbReference type="InterPro" id="IPR052366">
    <property type="entry name" value="GTP_Pyrophosphokinase"/>
</dbReference>
<evidence type="ECO:0000313" key="3">
    <source>
        <dbReference type="Proteomes" id="UP000077763"/>
    </source>
</evidence>
<dbReference type="PANTHER" id="PTHR47837:SF1">
    <property type="entry name" value="GTP PYROPHOSPHOKINASE YJBM"/>
    <property type="match status" value="1"/>
</dbReference>
<accession>A0A177LV78</accession>
<reference evidence="2 3" key="1">
    <citation type="submission" date="2016-03" db="EMBL/GenBank/DDBJ databases">
        <authorList>
            <person name="Ploux O."/>
        </authorList>
    </citation>
    <scope>NUCLEOTIDE SEQUENCE [LARGE SCALE GENOMIC DNA]</scope>
    <source>
        <strain evidence="2 3">R-45371</strain>
    </source>
</reference>
<dbReference type="SUPFAM" id="SSF81301">
    <property type="entry name" value="Nucleotidyltransferase"/>
    <property type="match status" value="1"/>
</dbReference>
<dbReference type="AlphaFoldDB" id="A0A177LV78"/>
<sequence>MTIKYTGKQVIKAGETFLKDNIENLEFDQAMEVLSYWRFSHEVPLEKALKILQEAALKSDRDAIFAKRLKRYVSIVNKLRRFKQMKLKNMQDIGGCRAIVSNPKKLQKIVRALRKKSEFKNSQGKVRYKDYIQSPKEDGYRGYHLVCQCKDENGELKDIEVQLRTNLQHDWATALEIVDLFTGQALKSNQGDIEWKKFFSRVSEQFALMEEVHLFNTLPDNMKFYEYANKLEQSQVAFESCMETQSFTRKLAVVNKFEAFAQSLKIVDGKIEENSFDGYVLVEVDTDKATVKTNFFKPEDNKDAERMYIEAEKSAAGNHNIVVALVSTTAVGGIKEAYPNYFADSTEFLKYLLFITNIPSQKNKGFLSMLFGAT</sequence>
<dbReference type="GO" id="GO:0015969">
    <property type="term" value="P:guanosine tetraphosphate metabolic process"/>
    <property type="evidence" value="ECO:0007669"/>
    <property type="project" value="InterPro"/>
</dbReference>
<organism evidence="2 3">
    <name type="scientific">Methylomonas methanica</name>
    <dbReference type="NCBI Taxonomy" id="421"/>
    <lineage>
        <taxon>Bacteria</taxon>
        <taxon>Pseudomonadati</taxon>
        <taxon>Pseudomonadota</taxon>
        <taxon>Gammaproteobacteria</taxon>
        <taxon>Methylococcales</taxon>
        <taxon>Methylococcaceae</taxon>
        <taxon>Methylomonas</taxon>
    </lineage>
</organism>
<dbReference type="CDD" id="cd05399">
    <property type="entry name" value="NT_Rel-Spo_like"/>
    <property type="match status" value="1"/>
</dbReference>
<proteinExistence type="predicted"/>
<dbReference type="Proteomes" id="UP000077763">
    <property type="component" value="Unassembled WGS sequence"/>
</dbReference>
<dbReference type="InterPro" id="IPR007685">
    <property type="entry name" value="RelA_SpoT"/>
</dbReference>
<dbReference type="PANTHER" id="PTHR47837">
    <property type="entry name" value="GTP PYROPHOSPHOKINASE YJBM"/>
    <property type="match status" value="1"/>
</dbReference>
<gene>
    <name evidence="2" type="ORF">A1353_23155</name>
</gene>
<dbReference type="EMBL" id="LUUH01000101">
    <property type="protein sequence ID" value="OAH97387.1"/>
    <property type="molecule type" value="Genomic_DNA"/>
</dbReference>
<protein>
    <submittedName>
        <fullName evidence="2">(P)ppGpp synthetase</fullName>
    </submittedName>
</protein>
<evidence type="ECO:0000313" key="2">
    <source>
        <dbReference type="EMBL" id="OAH97387.1"/>
    </source>
</evidence>
<dbReference type="RefSeq" id="WP_064038662.1">
    <property type="nucleotide sequence ID" value="NZ_LUUH01000101.1"/>
</dbReference>
<dbReference type="SMART" id="SM00954">
    <property type="entry name" value="RelA_SpoT"/>
    <property type="match status" value="1"/>
</dbReference>
<comment type="caution">
    <text evidence="2">The sequence shown here is derived from an EMBL/GenBank/DDBJ whole genome shotgun (WGS) entry which is preliminary data.</text>
</comment>
<dbReference type="Pfam" id="PF04607">
    <property type="entry name" value="RelA_SpoT"/>
    <property type="match status" value="1"/>
</dbReference>
<evidence type="ECO:0000259" key="1">
    <source>
        <dbReference type="SMART" id="SM00954"/>
    </source>
</evidence>
<feature type="domain" description="RelA/SpoT" evidence="1">
    <location>
        <begin position="67"/>
        <end position="186"/>
    </location>
</feature>
<name>A0A177LV78_METMH</name>